<evidence type="ECO:0000313" key="2">
    <source>
        <dbReference type="EMBL" id="KAL3886585.1"/>
    </source>
</evidence>
<feature type="region of interest" description="Disordered" evidence="1">
    <location>
        <begin position="70"/>
        <end position="175"/>
    </location>
</feature>
<name>A0ABD3XNQ8_SINWO</name>
<feature type="compositionally biased region" description="Basic and acidic residues" evidence="1">
    <location>
        <begin position="91"/>
        <end position="103"/>
    </location>
</feature>
<organism evidence="2 3">
    <name type="scientific">Sinanodonta woodiana</name>
    <name type="common">Chinese pond mussel</name>
    <name type="synonym">Anodonta woodiana</name>
    <dbReference type="NCBI Taxonomy" id="1069815"/>
    <lineage>
        <taxon>Eukaryota</taxon>
        <taxon>Metazoa</taxon>
        <taxon>Spiralia</taxon>
        <taxon>Lophotrochozoa</taxon>
        <taxon>Mollusca</taxon>
        <taxon>Bivalvia</taxon>
        <taxon>Autobranchia</taxon>
        <taxon>Heteroconchia</taxon>
        <taxon>Palaeoheterodonta</taxon>
        <taxon>Unionida</taxon>
        <taxon>Unionoidea</taxon>
        <taxon>Unionidae</taxon>
        <taxon>Unioninae</taxon>
        <taxon>Sinanodonta</taxon>
    </lineage>
</organism>
<dbReference type="EMBL" id="JBJQND010000002">
    <property type="protein sequence ID" value="KAL3886585.1"/>
    <property type="molecule type" value="Genomic_DNA"/>
</dbReference>
<reference evidence="2 3" key="1">
    <citation type="submission" date="2024-11" db="EMBL/GenBank/DDBJ databases">
        <title>Chromosome-level genome assembly of the freshwater bivalve Anodonta woodiana.</title>
        <authorList>
            <person name="Chen X."/>
        </authorList>
    </citation>
    <scope>NUCLEOTIDE SEQUENCE [LARGE SCALE GENOMIC DNA]</scope>
    <source>
        <strain evidence="2">MN2024</strain>
        <tissue evidence="2">Gills</tissue>
    </source>
</reference>
<evidence type="ECO:0000313" key="3">
    <source>
        <dbReference type="Proteomes" id="UP001634394"/>
    </source>
</evidence>
<keyword evidence="3" id="KW-1185">Reference proteome</keyword>
<dbReference type="AlphaFoldDB" id="A0ABD3XNQ8"/>
<dbReference type="Proteomes" id="UP001634394">
    <property type="component" value="Unassembled WGS sequence"/>
</dbReference>
<feature type="compositionally biased region" description="Basic residues" evidence="1">
    <location>
        <begin position="138"/>
        <end position="153"/>
    </location>
</feature>
<comment type="caution">
    <text evidence="2">The sequence shown here is derived from an EMBL/GenBank/DDBJ whole genome shotgun (WGS) entry which is preliminary data.</text>
</comment>
<accession>A0ABD3XNQ8</accession>
<sequence length="175" mass="19706">MTKKAINKIIHIEHAKPQKSQLEEELITKFSSRIISTEISLQSIMKVTVFILAAVLALHISCIYCHPTEQPSDHTSAESGETSEQPENENELTHPPHPNEKAKQTHPPHPHQDSRPTGSPRQHVETRSHGPNNETHHTRPPHPTKRSSKKKSHTLSAIQQEDDDLIRPSAVVEQI</sequence>
<evidence type="ECO:0000256" key="1">
    <source>
        <dbReference type="SAM" id="MobiDB-lite"/>
    </source>
</evidence>
<gene>
    <name evidence="2" type="ORF">ACJMK2_026569</name>
</gene>
<proteinExistence type="predicted"/>
<protein>
    <submittedName>
        <fullName evidence="2">Uncharacterized protein</fullName>
    </submittedName>
</protein>